<evidence type="ECO:0000256" key="3">
    <source>
        <dbReference type="ARBA" id="ARBA00022806"/>
    </source>
</evidence>
<keyword evidence="2" id="KW-0378">Hydrolase</keyword>
<reference evidence="7" key="1">
    <citation type="submission" date="2017-02" db="UniProtKB">
        <authorList>
            <consortium name="WormBaseParasite"/>
        </authorList>
    </citation>
    <scope>IDENTIFICATION</scope>
</reference>
<dbReference type="GO" id="GO:0004386">
    <property type="term" value="F:helicase activity"/>
    <property type="evidence" value="ECO:0007669"/>
    <property type="project" value="UniProtKB-KW"/>
</dbReference>
<evidence type="ECO:0000259" key="5">
    <source>
        <dbReference type="PROSITE" id="PS51194"/>
    </source>
</evidence>
<dbReference type="InterPro" id="IPR050474">
    <property type="entry name" value="Hel308_SKI2-like"/>
</dbReference>
<organism evidence="6 7">
    <name type="scientific">Strongyloides papillosus</name>
    <name type="common">Intestinal threadworm</name>
    <dbReference type="NCBI Taxonomy" id="174720"/>
    <lineage>
        <taxon>Eukaryota</taxon>
        <taxon>Metazoa</taxon>
        <taxon>Ecdysozoa</taxon>
        <taxon>Nematoda</taxon>
        <taxon>Chromadorea</taxon>
        <taxon>Rhabditida</taxon>
        <taxon>Tylenchina</taxon>
        <taxon>Panagrolaimomorpha</taxon>
        <taxon>Strongyloidoidea</taxon>
        <taxon>Strongyloididae</taxon>
        <taxon>Strongyloides</taxon>
    </lineage>
</organism>
<proteinExistence type="predicted"/>
<dbReference type="PANTHER" id="PTHR47961">
    <property type="entry name" value="DNA POLYMERASE THETA, PUTATIVE (AFU_ORTHOLOGUE AFUA_1G05260)-RELATED"/>
    <property type="match status" value="1"/>
</dbReference>
<dbReference type="SMART" id="SM00490">
    <property type="entry name" value="HELICc"/>
    <property type="match status" value="1"/>
</dbReference>
<keyword evidence="6" id="KW-1185">Reference proteome</keyword>
<accession>A0A0N5C2L0</accession>
<dbReference type="Pfam" id="PF00271">
    <property type="entry name" value="Helicase_C"/>
    <property type="match status" value="1"/>
</dbReference>
<dbReference type="GO" id="GO:0016787">
    <property type="term" value="F:hydrolase activity"/>
    <property type="evidence" value="ECO:0007669"/>
    <property type="project" value="UniProtKB-KW"/>
</dbReference>
<dbReference type="STRING" id="174720.A0A0N5C2L0"/>
<dbReference type="InterPro" id="IPR027417">
    <property type="entry name" value="P-loop_NTPase"/>
</dbReference>
<name>A0A0N5C2L0_STREA</name>
<keyword evidence="3" id="KW-0347">Helicase</keyword>
<dbReference type="PANTHER" id="PTHR47961:SF6">
    <property type="entry name" value="DNA-DIRECTED DNA POLYMERASE"/>
    <property type="match status" value="1"/>
</dbReference>
<protein>
    <submittedName>
        <fullName evidence="7">Helicase C-terminal domain-containing protein</fullName>
    </submittedName>
</protein>
<keyword evidence="4" id="KW-0067">ATP-binding</keyword>
<evidence type="ECO:0000313" key="6">
    <source>
        <dbReference type="Proteomes" id="UP000046392"/>
    </source>
</evidence>
<evidence type="ECO:0000256" key="4">
    <source>
        <dbReference type="ARBA" id="ARBA00022840"/>
    </source>
</evidence>
<dbReference type="InterPro" id="IPR001650">
    <property type="entry name" value="Helicase_C-like"/>
</dbReference>
<dbReference type="PROSITE" id="PS51194">
    <property type="entry name" value="HELICASE_CTER"/>
    <property type="match status" value="1"/>
</dbReference>
<dbReference type="Proteomes" id="UP000046392">
    <property type="component" value="Unplaced"/>
</dbReference>
<dbReference type="SUPFAM" id="SSF52540">
    <property type="entry name" value="P-loop containing nucleoside triphosphate hydrolases"/>
    <property type="match status" value="1"/>
</dbReference>
<evidence type="ECO:0000256" key="1">
    <source>
        <dbReference type="ARBA" id="ARBA00022741"/>
    </source>
</evidence>
<keyword evidence="1" id="KW-0547">Nucleotide-binding</keyword>
<dbReference type="Gene3D" id="3.40.50.300">
    <property type="entry name" value="P-loop containing nucleotide triphosphate hydrolases"/>
    <property type="match status" value="1"/>
</dbReference>
<dbReference type="WBParaSite" id="SPAL_0001222000.1">
    <property type="protein sequence ID" value="SPAL_0001222000.1"/>
    <property type="gene ID" value="SPAL_0001222000"/>
</dbReference>
<dbReference type="AlphaFoldDB" id="A0A0N5C2L0"/>
<evidence type="ECO:0000256" key="2">
    <source>
        <dbReference type="ARBA" id="ARBA00022801"/>
    </source>
</evidence>
<dbReference type="GO" id="GO:0005524">
    <property type="term" value="F:ATP binding"/>
    <property type="evidence" value="ECO:0007669"/>
    <property type="project" value="UniProtKB-KW"/>
</dbReference>
<feature type="domain" description="Helicase C-terminal" evidence="5">
    <location>
        <begin position="1"/>
        <end position="103"/>
    </location>
</feature>
<evidence type="ECO:0000313" key="7">
    <source>
        <dbReference type="WBParaSite" id="SPAL_0001222000.1"/>
    </source>
</evidence>
<sequence length="103" mass="11821">MEIGIRAGIAYYHAGLNSEERHYIETGFKNGALYALCATSTLAAGVNLPVRRVIINQPKVREEFLEKSQYLQMISRAGRAGYEDESITIVVEEYEERFREYKK</sequence>